<sequence length="115" mass="12204" precursor="true">MFKRTKLAATATALILVTSPGLARATVIDSYTTTENSRGTVYNISPNKKDGNLSSSSSSHDPGPEMESKGIPATPSLVGQLTCHVIFAPGKPIWNLEDWRPEVTFPGMVASACNP</sequence>
<accession>A0A6B8W9F5</accession>
<keyword evidence="4" id="KW-1185">Reference proteome</keyword>
<dbReference type="Proteomes" id="UP000424462">
    <property type="component" value="Chromosome"/>
</dbReference>
<reference evidence="3 4" key="1">
    <citation type="submission" date="2019-11" db="EMBL/GenBank/DDBJ databases">
        <title>Complete genome sequence of Corynebacterium kalinowskii 1959, a novel Corynebacterium species isolated from soil of a small paddock in Vilsendorf, Germany.</title>
        <authorList>
            <person name="Schaffert L."/>
            <person name="Ruwe M."/>
            <person name="Milse J."/>
            <person name="Hanuschka K."/>
            <person name="Ortseifen V."/>
            <person name="Droste J."/>
            <person name="Brandt D."/>
            <person name="Schlueter L."/>
            <person name="Kutter Y."/>
            <person name="Vinke S."/>
            <person name="Viehoefer P."/>
            <person name="Jacob L."/>
            <person name="Luebke N.-C."/>
            <person name="Schulte-Berndt E."/>
            <person name="Hain C."/>
            <person name="Linder M."/>
            <person name="Schmidt P."/>
            <person name="Wollenschlaeger L."/>
            <person name="Luttermann T."/>
            <person name="Thieme E."/>
            <person name="Hassa J."/>
            <person name="Haak M."/>
            <person name="Wittchen M."/>
            <person name="Mentz A."/>
            <person name="Persicke M."/>
            <person name="Busche T."/>
            <person name="Ruckert C."/>
        </authorList>
    </citation>
    <scope>NUCLEOTIDE SEQUENCE [LARGE SCALE GENOMIC DNA]</scope>
    <source>
        <strain evidence="3 4">2039</strain>
    </source>
</reference>
<name>A0A6B8W9F5_9CORY</name>
<evidence type="ECO:0000256" key="1">
    <source>
        <dbReference type="SAM" id="MobiDB-lite"/>
    </source>
</evidence>
<feature type="region of interest" description="Disordered" evidence="1">
    <location>
        <begin position="37"/>
        <end position="73"/>
    </location>
</feature>
<keyword evidence="2" id="KW-0732">Signal</keyword>
<protein>
    <recommendedName>
        <fullName evidence="5">DUF2599 domain-containing protein</fullName>
    </recommendedName>
</protein>
<dbReference type="AlphaFoldDB" id="A0A6B8W9F5"/>
<feature type="compositionally biased region" description="Polar residues" evidence="1">
    <location>
        <begin position="37"/>
        <end position="46"/>
    </location>
</feature>
<feature type="chain" id="PRO_5025609683" description="DUF2599 domain-containing protein" evidence="2">
    <location>
        <begin position="26"/>
        <end position="115"/>
    </location>
</feature>
<proteinExistence type="predicted"/>
<evidence type="ECO:0008006" key="5">
    <source>
        <dbReference type="Google" id="ProtNLM"/>
    </source>
</evidence>
<dbReference type="KEGG" id="cok:COCCU_09860"/>
<evidence type="ECO:0000313" key="3">
    <source>
        <dbReference type="EMBL" id="QGU07895.1"/>
    </source>
</evidence>
<gene>
    <name evidence="3" type="ORF">COCCU_09860</name>
</gene>
<organism evidence="3 4">
    <name type="scientific">Corynebacterium occultum</name>
    <dbReference type="NCBI Taxonomy" id="2675219"/>
    <lineage>
        <taxon>Bacteria</taxon>
        <taxon>Bacillati</taxon>
        <taxon>Actinomycetota</taxon>
        <taxon>Actinomycetes</taxon>
        <taxon>Mycobacteriales</taxon>
        <taxon>Corynebacteriaceae</taxon>
        <taxon>Corynebacterium</taxon>
    </lineage>
</organism>
<dbReference type="InterPro" id="IPR019719">
    <property type="entry name" value="DUF2599"/>
</dbReference>
<dbReference type="Pfam" id="PF10783">
    <property type="entry name" value="DUF2599"/>
    <property type="match status" value="1"/>
</dbReference>
<dbReference type="EMBL" id="CP046455">
    <property type="protein sequence ID" value="QGU07895.1"/>
    <property type="molecule type" value="Genomic_DNA"/>
</dbReference>
<evidence type="ECO:0000313" key="4">
    <source>
        <dbReference type="Proteomes" id="UP000424462"/>
    </source>
</evidence>
<feature type="signal peptide" evidence="2">
    <location>
        <begin position="1"/>
        <end position="25"/>
    </location>
</feature>
<evidence type="ECO:0000256" key="2">
    <source>
        <dbReference type="SAM" id="SignalP"/>
    </source>
</evidence>
<dbReference type="RefSeq" id="WP_156231328.1">
    <property type="nucleotide sequence ID" value="NZ_CP046455.1"/>
</dbReference>